<dbReference type="PANTHER" id="PTHR38009">
    <property type="entry name" value="CONSERVED HYPOTHETICAL PHAGE TAIL PROTEIN"/>
    <property type="match status" value="1"/>
</dbReference>
<dbReference type="InterPro" id="IPR011747">
    <property type="entry name" value="CHP02241"/>
</dbReference>
<evidence type="ECO:0000313" key="2">
    <source>
        <dbReference type="Proteomes" id="UP000185596"/>
    </source>
</evidence>
<comment type="caution">
    <text evidence="1">The sequence shown here is derived from an EMBL/GenBank/DDBJ whole genome shotgun (WGS) entry which is preliminary data.</text>
</comment>
<dbReference type="STRING" id="1912961.BU204_10320"/>
<accession>A0A1Q8CTC8</accession>
<dbReference type="Pfam" id="PF06841">
    <property type="entry name" value="Phage_T4_gp19"/>
    <property type="match status" value="1"/>
</dbReference>
<dbReference type="OrthoDB" id="3470895at2"/>
<dbReference type="Proteomes" id="UP000185596">
    <property type="component" value="Unassembled WGS sequence"/>
</dbReference>
<dbReference type="PANTHER" id="PTHR38009:SF1">
    <property type="entry name" value="CONSERVED HYPOTHETICAL PHAGE TAIL PROTEIN"/>
    <property type="match status" value="1"/>
</dbReference>
<dbReference type="RefSeq" id="WP_075125395.1">
    <property type="nucleotide sequence ID" value="NZ_MSIE01000015.1"/>
</dbReference>
<dbReference type="EMBL" id="MSIE01000015">
    <property type="protein sequence ID" value="OLF17603.1"/>
    <property type="molecule type" value="Genomic_DNA"/>
</dbReference>
<dbReference type="InterPro" id="IPR010667">
    <property type="entry name" value="Phage_T4_Gp19"/>
</dbReference>
<gene>
    <name evidence="1" type="ORF">BU204_10320</name>
</gene>
<sequence length="146" mass="15856">MAEGDALATHVFGVQLGGFEVESLQEVSGLTVEEDVVEVFQVTATGRPLIRKQPGAQKGGEVTITRGLDQSSEFTKWLTETLENGAVNSARQNITIEIKDTEGNSVRRMQLMNAWASKWEGPSLKAGESSAATEKVTLTFEEIKVE</sequence>
<keyword evidence="2" id="KW-1185">Reference proteome</keyword>
<proteinExistence type="predicted"/>
<reference evidence="1 2" key="1">
    <citation type="submission" date="2016-12" db="EMBL/GenBank/DDBJ databases">
        <title>The draft genome sequence of Actinophytocola sp. 11-183.</title>
        <authorList>
            <person name="Wang W."/>
            <person name="Yuan L."/>
        </authorList>
    </citation>
    <scope>NUCLEOTIDE SEQUENCE [LARGE SCALE GENOMIC DNA]</scope>
    <source>
        <strain evidence="1 2">11-183</strain>
    </source>
</reference>
<protein>
    <submittedName>
        <fullName evidence="1">Phage tail protein</fullName>
    </submittedName>
</protein>
<dbReference type="AlphaFoldDB" id="A0A1Q8CTC8"/>
<name>A0A1Q8CTC8_9PSEU</name>
<evidence type="ECO:0000313" key="1">
    <source>
        <dbReference type="EMBL" id="OLF17603.1"/>
    </source>
</evidence>
<dbReference type="GO" id="GO:0005198">
    <property type="term" value="F:structural molecule activity"/>
    <property type="evidence" value="ECO:0007669"/>
    <property type="project" value="InterPro"/>
</dbReference>
<dbReference type="NCBIfam" id="TIGR02241">
    <property type="entry name" value="conserved hypothetical phage tail region protein"/>
    <property type="match status" value="1"/>
</dbReference>
<organism evidence="1 2">
    <name type="scientific">Actinophytocola xanthii</name>
    <dbReference type="NCBI Taxonomy" id="1912961"/>
    <lineage>
        <taxon>Bacteria</taxon>
        <taxon>Bacillati</taxon>
        <taxon>Actinomycetota</taxon>
        <taxon>Actinomycetes</taxon>
        <taxon>Pseudonocardiales</taxon>
        <taxon>Pseudonocardiaceae</taxon>
    </lineage>
</organism>